<keyword evidence="5" id="KW-0255">Endonuclease</keyword>
<dbReference type="Gene3D" id="3.30.70.270">
    <property type="match status" value="2"/>
</dbReference>
<dbReference type="STRING" id="70415.A0A5S6QPA8"/>
<dbReference type="GO" id="GO:0004519">
    <property type="term" value="F:endonuclease activity"/>
    <property type="evidence" value="ECO:0007669"/>
    <property type="project" value="UniProtKB-KW"/>
</dbReference>
<keyword evidence="3" id="KW-0548">Nucleotidyltransferase</keyword>
<dbReference type="InterPro" id="IPR041588">
    <property type="entry name" value="Integrase_H2C2"/>
</dbReference>
<dbReference type="InterPro" id="IPR000477">
    <property type="entry name" value="RT_dom"/>
</dbReference>
<dbReference type="InterPro" id="IPR043502">
    <property type="entry name" value="DNA/RNA_pol_sf"/>
</dbReference>
<dbReference type="GO" id="GO:0016787">
    <property type="term" value="F:hydrolase activity"/>
    <property type="evidence" value="ECO:0007669"/>
    <property type="project" value="UniProtKB-KW"/>
</dbReference>
<dbReference type="Gene3D" id="1.10.340.70">
    <property type="match status" value="1"/>
</dbReference>
<keyword evidence="11" id="KW-1185">Reference proteome</keyword>
<reference evidence="12" key="1">
    <citation type="submission" date="2019-12" db="UniProtKB">
        <authorList>
            <consortium name="WormBaseParasite"/>
        </authorList>
    </citation>
    <scope>IDENTIFICATION</scope>
</reference>
<dbReference type="GO" id="GO:0003964">
    <property type="term" value="F:RNA-directed DNA polymerase activity"/>
    <property type="evidence" value="ECO:0007669"/>
    <property type="project" value="UniProtKB-KW"/>
</dbReference>
<dbReference type="PANTHER" id="PTHR37984">
    <property type="entry name" value="PROTEIN CBG26694"/>
    <property type="match status" value="1"/>
</dbReference>
<keyword evidence="4" id="KW-0540">Nuclease</keyword>
<evidence type="ECO:0000256" key="7">
    <source>
        <dbReference type="ARBA" id="ARBA00022918"/>
    </source>
</evidence>
<evidence type="ECO:0000259" key="8">
    <source>
        <dbReference type="Pfam" id="PF00078"/>
    </source>
</evidence>
<dbReference type="InterPro" id="IPR043128">
    <property type="entry name" value="Rev_trsase/Diguanyl_cyclase"/>
</dbReference>
<dbReference type="InterPro" id="IPR050951">
    <property type="entry name" value="Retrovirus_Pol_polyprotein"/>
</dbReference>
<dbReference type="AlphaFoldDB" id="A0A5S6QPA8"/>
<evidence type="ECO:0000313" key="11">
    <source>
        <dbReference type="Proteomes" id="UP000046395"/>
    </source>
</evidence>
<evidence type="ECO:0000256" key="5">
    <source>
        <dbReference type="ARBA" id="ARBA00022759"/>
    </source>
</evidence>
<dbReference type="SUPFAM" id="SSF56672">
    <property type="entry name" value="DNA/RNA polymerases"/>
    <property type="match status" value="1"/>
</dbReference>
<dbReference type="InterPro" id="IPR041373">
    <property type="entry name" value="RT_RNaseH"/>
</dbReference>
<dbReference type="Gene3D" id="3.10.20.370">
    <property type="match status" value="1"/>
</dbReference>
<dbReference type="WBParaSite" id="TMUE_2000009060.1">
    <property type="protein sequence ID" value="TMUE_2000009060.1"/>
    <property type="gene ID" value="WBGene00300504"/>
</dbReference>
<dbReference type="Gene3D" id="3.10.10.10">
    <property type="entry name" value="HIV Type 1 Reverse Transcriptase, subunit A, domain 1"/>
    <property type="match status" value="1"/>
</dbReference>
<dbReference type="FunFam" id="3.30.70.270:FF:000026">
    <property type="entry name" value="Transposon Ty3-G Gag-Pol polyprotein"/>
    <property type="match status" value="1"/>
</dbReference>
<evidence type="ECO:0000259" key="10">
    <source>
        <dbReference type="Pfam" id="PF17921"/>
    </source>
</evidence>
<dbReference type="FunFam" id="3.10.20.370:FF:000001">
    <property type="entry name" value="Retrovirus-related Pol polyprotein from transposon 17.6-like protein"/>
    <property type="match status" value="1"/>
</dbReference>
<evidence type="ECO:0000259" key="9">
    <source>
        <dbReference type="Pfam" id="PF17917"/>
    </source>
</evidence>
<sequence>MDNAYVQLLVDNASAEAQTIATHMGAFKVNRLQFGVCIAPGIFRQVMDDLLRNIPGTTLYFDGMLIRAPTLSELADRLKQVLQIFHNTGLHARKEKCLFEVKNIDFLGYQIDSSGIHPSKTKVEAIQNAPVPRSKEELQAFLGFLNFYNSFLKDKATVAEPLHRLLDKGAKWFWTKRYDQSFEAVKRLLTSTSVFAPFDMANSTILTCDASPYGLGAVFSQIQNGRETTIAFASRTLTRSERNYAQIGRETLALIWGVKKFYHFLYGQQFTLVTDHKPLLGLFSPFKSTPDIISPKMLRWSTMLNAYSYKLVHKPGTQIGNADALSRLSCNASHELKPEPREIFFVEELSSPALTAMDIAKLTQRDPQLSRVLNWVWKGWPSRSEEGFQAYFAKRNELTVHKSRLLWGNRVVVTKQRQQRVLEELHLSHPRIVRIKALVRSYVWWPNIDSNIERFIAKRTHCQSDTAAGTIESANSSMGGPFQGEQFSYRRRCLLEMARGKENDFSNRYK</sequence>
<evidence type="ECO:0000256" key="6">
    <source>
        <dbReference type="ARBA" id="ARBA00022801"/>
    </source>
</evidence>
<feature type="domain" description="Integrase zinc-binding" evidence="10">
    <location>
        <begin position="413"/>
        <end position="464"/>
    </location>
</feature>
<evidence type="ECO:0000256" key="3">
    <source>
        <dbReference type="ARBA" id="ARBA00022695"/>
    </source>
</evidence>
<accession>A0A5S6QPA8</accession>
<proteinExistence type="predicted"/>
<keyword evidence="2" id="KW-0808">Transferase</keyword>
<dbReference type="Pfam" id="PF17917">
    <property type="entry name" value="RT_RNaseH"/>
    <property type="match status" value="1"/>
</dbReference>
<dbReference type="PANTHER" id="PTHR37984:SF12">
    <property type="entry name" value="RIBONUCLEASE H"/>
    <property type="match status" value="1"/>
</dbReference>
<dbReference type="Pfam" id="PF17921">
    <property type="entry name" value="Integrase_H2C2"/>
    <property type="match status" value="1"/>
</dbReference>
<evidence type="ECO:0000256" key="1">
    <source>
        <dbReference type="ARBA" id="ARBA00012493"/>
    </source>
</evidence>
<keyword evidence="6" id="KW-0378">Hydrolase</keyword>
<feature type="domain" description="Reverse transcriptase RNase H-like" evidence="9">
    <location>
        <begin position="199"/>
        <end position="307"/>
    </location>
</feature>
<evidence type="ECO:0000256" key="2">
    <source>
        <dbReference type="ARBA" id="ARBA00022679"/>
    </source>
</evidence>
<feature type="domain" description="Reverse transcriptase" evidence="8">
    <location>
        <begin position="24"/>
        <end position="111"/>
    </location>
</feature>
<dbReference type="Pfam" id="PF00078">
    <property type="entry name" value="RVT_1"/>
    <property type="match status" value="1"/>
</dbReference>
<dbReference type="EC" id="2.7.7.49" evidence="1"/>
<organism evidence="11 12">
    <name type="scientific">Trichuris muris</name>
    <name type="common">Mouse whipworm</name>
    <dbReference type="NCBI Taxonomy" id="70415"/>
    <lineage>
        <taxon>Eukaryota</taxon>
        <taxon>Metazoa</taxon>
        <taxon>Ecdysozoa</taxon>
        <taxon>Nematoda</taxon>
        <taxon>Enoplea</taxon>
        <taxon>Dorylaimia</taxon>
        <taxon>Trichinellida</taxon>
        <taxon>Trichuridae</taxon>
        <taxon>Trichuris</taxon>
    </lineage>
</organism>
<dbReference type="CDD" id="cd09274">
    <property type="entry name" value="RNase_HI_RT_Ty3"/>
    <property type="match status" value="1"/>
</dbReference>
<evidence type="ECO:0000256" key="4">
    <source>
        <dbReference type="ARBA" id="ARBA00022722"/>
    </source>
</evidence>
<keyword evidence="7" id="KW-0695">RNA-directed DNA polymerase</keyword>
<protein>
    <recommendedName>
        <fullName evidence="1">RNA-directed DNA polymerase</fullName>
        <ecNumber evidence="1">2.7.7.49</ecNumber>
    </recommendedName>
</protein>
<dbReference type="Proteomes" id="UP000046395">
    <property type="component" value="Unassembled WGS sequence"/>
</dbReference>
<evidence type="ECO:0000313" key="12">
    <source>
        <dbReference type="WBParaSite" id="TMUE_2000009060.1"/>
    </source>
</evidence>
<name>A0A5S6QPA8_TRIMR</name>